<reference evidence="12 14" key="2">
    <citation type="journal article" date="2020" name="Vet. Res.">
        <title>Phylogenomic analysis of Mycoplasma bovis from Belgian veal, dairy and beef herds.</title>
        <authorList>
            <person name="Bokma J."/>
            <person name="Vereecke N."/>
            <person name="De Bleecker K."/>
            <person name="Callens J."/>
            <person name="Ribbens S."/>
            <person name="Nauwynck H."/>
            <person name="Haesebrouck F."/>
            <person name="Theuns S."/>
            <person name="Boyen F."/>
            <person name="Pardon B."/>
        </authorList>
    </citation>
    <scope>NUCLEOTIDE SEQUENCE [LARGE SCALE GENOMIC DNA]</scope>
    <source>
        <strain evidence="12 14">Mb222</strain>
    </source>
</reference>
<keyword evidence="6" id="KW-0699">rRNA-binding</keyword>
<organism evidence="11 13">
    <name type="scientific">Mycoplasmopsis bovis</name>
    <name type="common">Mycoplasma bovis</name>
    <dbReference type="NCBI Taxonomy" id="28903"/>
    <lineage>
        <taxon>Bacteria</taxon>
        <taxon>Bacillati</taxon>
        <taxon>Mycoplasmatota</taxon>
        <taxon>Mycoplasmoidales</taxon>
        <taxon>Metamycoplasmataceae</taxon>
        <taxon>Mycoplasmopsis</taxon>
    </lineage>
</organism>
<evidence type="ECO:0000256" key="8">
    <source>
        <dbReference type="RuleBase" id="RU003761"/>
    </source>
</evidence>
<dbReference type="Proteomes" id="UP000596039">
    <property type="component" value="Chromosome"/>
</dbReference>
<dbReference type="Pfam" id="PF01926">
    <property type="entry name" value="MMR_HSR1"/>
    <property type="match status" value="1"/>
</dbReference>
<evidence type="ECO:0000256" key="2">
    <source>
        <dbReference type="ARBA" id="ARBA00020484"/>
    </source>
</evidence>
<dbReference type="NCBIfam" id="TIGR00231">
    <property type="entry name" value="small_GTP"/>
    <property type="match status" value="1"/>
</dbReference>
<evidence type="ECO:0000313" key="14">
    <source>
        <dbReference type="Proteomes" id="UP000596039"/>
    </source>
</evidence>
<evidence type="ECO:0000256" key="4">
    <source>
        <dbReference type="ARBA" id="ARBA00022884"/>
    </source>
</evidence>
<dbReference type="PROSITE" id="PS51713">
    <property type="entry name" value="G_ERA"/>
    <property type="match status" value="1"/>
</dbReference>
<dbReference type="GO" id="GO:0005829">
    <property type="term" value="C:cytosol"/>
    <property type="evidence" value="ECO:0007669"/>
    <property type="project" value="TreeGrafter"/>
</dbReference>
<dbReference type="Pfam" id="PF07650">
    <property type="entry name" value="KH_2"/>
    <property type="match status" value="1"/>
</dbReference>
<dbReference type="Gene3D" id="3.30.300.20">
    <property type="match status" value="1"/>
</dbReference>
<dbReference type="GO" id="GO:0005886">
    <property type="term" value="C:plasma membrane"/>
    <property type="evidence" value="ECO:0007669"/>
    <property type="project" value="UniProtKB-SubCell"/>
</dbReference>
<dbReference type="InterPro" id="IPR027417">
    <property type="entry name" value="P-loop_NTPase"/>
</dbReference>
<comment type="similarity">
    <text evidence="1 6 7 8">Belongs to the TRAFAC class TrmE-Era-EngA-EngB-Septin-like GTPase superfamily. Era GTPase family.</text>
</comment>
<dbReference type="InterPro" id="IPR005662">
    <property type="entry name" value="GTPase_Era-like"/>
</dbReference>
<reference evidence="11 13" key="1">
    <citation type="submission" date="2016-06" db="EMBL/GenBank/DDBJ databases">
        <authorList>
            <person name="Kjaerup R.B."/>
            <person name="Dalgaard T.S."/>
            <person name="Juul-Madsen H.R."/>
        </authorList>
    </citation>
    <scope>NUCLEOTIDE SEQUENCE [LARGE SCALE GENOMIC DNA]</scope>
    <source>
        <strain evidence="11">JF4278</strain>
    </source>
</reference>
<dbReference type="InterPro" id="IPR009019">
    <property type="entry name" value="KH_sf_prok-type"/>
</dbReference>
<keyword evidence="5 6" id="KW-0342">GTP-binding</keyword>
<feature type="binding site" evidence="6">
    <location>
        <begin position="57"/>
        <end position="61"/>
    </location>
    <ligand>
        <name>GTP</name>
        <dbReference type="ChEBI" id="CHEBI:37565"/>
    </ligand>
</feature>
<sequence>MKVCIISILGRPNVGKSSLLNKIIKYDLAIVSNVPQTTRDQIMGVYTENDYQFVFVDTPGIHKPLNLLGESLNKEAFSSINDIDCILFLTPVNEEIKSGDKLILERIANSKNKIAVISKIDLAKSPDDISKKIKSLEEFNFQKIISVSNKNDKSIDSLIEILKEYSYEAPPFYDEDYITDKSMRFMAKEYIRESAINLLTDELPHSIAVEVQDFIEEEDRITINAIIYVKKDSQKGILIGKGASMIKKIGTNARMKMSHQFNSKVTLNLKVKVSNKWINDKSALKKFGYN</sequence>
<dbReference type="InterPro" id="IPR004044">
    <property type="entry name" value="KH_dom_type_2"/>
</dbReference>
<protein>
    <recommendedName>
        <fullName evidence="2 6">GTPase Era</fullName>
    </recommendedName>
</protein>
<dbReference type="AlphaFoldDB" id="A0A2N8U1K3"/>
<evidence type="ECO:0000256" key="6">
    <source>
        <dbReference type="HAMAP-Rule" id="MF_00367"/>
    </source>
</evidence>
<feature type="region of interest" description="G5" evidence="7">
    <location>
        <begin position="147"/>
        <end position="149"/>
    </location>
</feature>
<keyword evidence="6" id="KW-0690">Ribosome biogenesis</keyword>
<keyword evidence="14" id="KW-1185">Reference proteome</keyword>
<keyword evidence="6" id="KW-0963">Cytoplasm</keyword>
<dbReference type="GeneID" id="31507486"/>
<dbReference type="GO" id="GO:0003924">
    <property type="term" value="F:GTPase activity"/>
    <property type="evidence" value="ECO:0007669"/>
    <property type="project" value="UniProtKB-UniRule"/>
</dbReference>
<dbReference type="InterPro" id="IPR005225">
    <property type="entry name" value="Small_GTP-bd"/>
</dbReference>
<dbReference type="CDD" id="cd22534">
    <property type="entry name" value="KH-II_Era"/>
    <property type="match status" value="1"/>
</dbReference>
<feature type="region of interest" description="G4" evidence="7">
    <location>
        <begin position="118"/>
        <end position="121"/>
    </location>
</feature>
<comment type="function">
    <text evidence="6">An essential GTPase that binds both GDP and GTP, with rapid nucleotide exchange. Plays a role in 16S rRNA processing and 30S ribosomal subunit biogenesis and possibly also in cell cycle regulation and energy metabolism.</text>
</comment>
<proteinExistence type="inferred from homology"/>
<dbReference type="GO" id="GO:0005525">
    <property type="term" value="F:GTP binding"/>
    <property type="evidence" value="ECO:0007669"/>
    <property type="project" value="UniProtKB-UniRule"/>
</dbReference>
<dbReference type="EMBL" id="LT578453">
    <property type="protein sequence ID" value="SBO45890.1"/>
    <property type="molecule type" value="Genomic_DNA"/>
</dbReference>
<dbReference type="NCBIfam" id="TIGR00436">
    <property type="entry name" value="era"/>
    <property type="match status" value="1"/>
</dbReference>
<feature type="binding site" evidence="6">
    <location>
        <begin position="10"/>
        <end position="17"/>
    </location>
    <ligand>
        <name>GTP</name>
        <dbReference type="ChEBI" id="CHEBI:37565"/>
    </ligand>
</feature>
<dbReference type="RefSeq" id="WP_013456544.1">
    <property type="nucleotide sequence ID" value="NZ_CP022586.1"/>
</dbReference>
<dbReference type="PANTHER" id="PTHR42698:SF1">
    <property type="entry name" value="GTPASE ERA, MITOCHONDRIAL"/>
    <property type="match status" value="1"/>
</dbReference>
<evidence type="ECO:0000256" key="5">
    <source>
        <dbReference type="ARBA" id="ARBA00023134"/>
    </source>
</evidence>
<feature type="domain" description="Era-type G" evidence="10">
    <location>
        <begin position="2"/>
        <end position="168"/>
    </location>
</feature>
<keyword evidence="6" id="KW-0472">Membrane</keyword>
<evidence type="ECO:0000256" key="7">
    <source>
        <dbReference type="PROSITE-ProRule" id="PRU01050"/>
    </source>
</evidence>
<feature type="region of interest" description="G3" evidence="7">
    <location>
        <begin position="57"/>
        <end position="60"/>
    </location>
</feature>
<dbReference type="STRING" id="28903.B0W43_00650"/>
<keyword evidence="6" id="KW-1003">Cell membrane</keyword>
<feature type="binding site" evidence="6">
    <location>
        <begin position="118"/>
        <end position="121"/>
    </location>
    <ligand>
        <name>GTP</name>
        <dbReference type="ChEBI" id="CHEBI:37565"/>
    </ligand>
</feature>
<dbReference type="GO" id="GO:0043024">
    <property type="term" value="F:ribosomal small subunit binding"/>
    <property type="evidence" value="ECO:0007669"/>
    <property type="project" value="TreeGrafter"/>
</dbReference>
<dbReference type="EMBL" id="CP058496">
    <property type="protein sequence ID" value="WHO15680.1"/>
    <property type="molecule type" value="Genomic_DNA"/>
</dbReference>
<dbReference type="CDD" id="cd04163">
    <property type="entry name" value="Era"/>
    <property type="match status" value="1"/>
</dbReference>
<evidence type="ECO:0000313" key="11">
    <source>
        <dbReference type="EMBL" id="SBO45890.1"/>
    </source>
</evidence>
<feature type="region of interest" description="G2" evidence="7">
    <location>
        <begin position="36"/>
        <end position="40"/>
    </location>
</feature>
<dbReference type="Gene3D" id="3.40.50.300">
    <property type="entry name" value="P-loop containing nucleotide triphosphate hydrolases"/>
    <property type="match status" value="1"/>
</dbReference>
<reference evidence="12" key="3">
    <citation type="submission" date="2021-04" db="EMBL/GenBank/DDBJ databases">
        <authorList>
            <person name="Vereecke N."/>
            <person name="Bokma J."/>
        </authorList>
    </citation>
    <scope>NUCLEOTIDE SEQUENCE</scope>
    <source>
        <strain evidence="12">Mb222</strain>
    </source>
</reference>
<dbReference type="InterPro" id="IPR030388">
    <property type="entry name" value="G_ERA_dom"/>
</dbReference>
<gene>
    <name evidence="6 12" type="primary">era</name>
    <name evidence="12" type="ORF">HYD69_00600</name>
    <name evidence="11" type="ORF">MBOVJF4278_00101</name>
</gene>
<dbReference type="InterPro" id="IPR006073">
    <property type="entry name" value="GTP-bd"/>
</dbReference>
<feature type="domain" description="KH type-2" evidence="9">
    <location>
        <begin position="199"/>
        <end position="275"/>
    </location>
</feature>
<dbReference type="NCBIfam" id="NF000908">
    <property type="entry name" value="PRK00089.1"/>
    <property type="match status" value="1"/>
</dbReference>
<dbReference type="SUPFAM" id="SSF54814">
    <property type="entry name" value="Prokaryotic type KH domain (KH-domain type II)"/>
    <property type="match status" value="1"/>
</dbReference>
<evidence type="ECO:0000259" key="10">
    <source>
        <dbReference type="PROSITE" id="PS51713"/>
    </source>
</evidence>
<dbReference type="Proteomes" id="UP000233776">
    <property type="component" value="Chromosome I"/>
</dbReference>
<dbReference type="PROSITE" id="PS50823">
    <property type="entry name" value="KH_TYPE_2"/>
    <property type="match status" value="1"/>
</dbReference>
<evidence type="ECO:0000313" key="13">
    <source>
        <dbReference type="Proteomes" id="UP000233776"/>
    </source>
</evidence>
<dbReference type="GO" id="GO:0000028">
    <property type="term" value="P:ribosomal small subunit assembly"/>
    <property type="evidence" value="ECO:0007669"/>
    <property type="project" value="TreeGrafter"/>
</dbReference>
<evidence type="ECO:0000256" key="3">
    <source>
        <dbReference type="ARBA" id="ARBA00022741"/>
    </source>
</evidence>
<feature type="region of interest" description="G1" evidence="7">
    <location>
        <begin position="10"/>
        <end position="17"/>
    </location>
</feature>
<dbReference type="PANTHER" id="PTHR42698">
    <property type="entry name" value="GTPASE ERA"/>
    <property type="match status" value="1"/>
</dbReference>
<evidence type="ECO:0000256" key="1">
    <source>
        <dbReference type="ARBA" id="ARBA00007921"/>
    </source>
</evidence>
<keyword evidence="4 6" id="KW-0694">RNA-binding</keyword>
<dbReference type="InterPro" id="IPR015946">
    <property type="entry name" value="KH_dom-like_a/b"/>
</dbReference>
<dbReference type="SUPFAM" id="SSF52540">
    <property type="entry name" value="P-loop containing nucleoside triphosphate hydrolases"/>
    <property type="match status" value="1"/>
</dbReference>
<accession>A0A2N8U1K3</accession>
<evidence type="ECO:0000313" key="12">
    <source>
        <dbReference type="EMBL" id="WHO15680.1"/>
    </source>
</evidence>
<evidence type="ECO:0000259" key="9">
    <source>
        <dbReference type="PROSITE" id="PS50823"/>
    </source>
</evidence>
<dbReference type="GO" id="GO:0070181">
    <property type="term" value="F:small ribosomal subunit rRNA binding"/>
    <property type="evidence" value="ECO:0007669"/>
    <property type="project" value="UniProtKB-UniRule"/>
</dbReference>
<dbReference type="HAMAP" id="MF_00367">
    <property type="entry name" value="GTPase_Era"/>
    <property type="match status" value="1"/>
</dbReference>
<keyword evidence="3 6" id="KW-0547">Nucleotide-binding</keyword>
<comment type="subcellular location">
    <subcellularLocation>
        <location evidence="6">Cytoplasm</location>
    </subcellularLocation>
    <subcellularLocation>
        <location evidence="6">Cell membrane</location>
        <topology evidence="6">Peripheral membrane protein</topology>
    </subcellularLocation>
</comment>
<name>A0A2N8U1K3_MYCBV</name>
<comment type="subunit">
    <text evidence="6">Monomer.</text>
</comment>